<dbReference type="EMBL" id="NAJM01000004">
    <property type="protein sequence ID" value="RVX74438.1"/>
    <property type="molecule type" value="Genomic_DNA"/>
</dbReference>
<evidence type="ECO:0000313" key="3">
    <source>
        <dbReference type="Proteomes" id="UP000288859"/>
    </source>
</evidence>
<dbReference type="PANTHER" id="PTHR39219:SF1">
    <property type="entry name" value="ER MEMBRANE PROTEIN COMPLEX SUBUNIT 10"/>
    <property type="match status" value="1"/>
</dbReference>
<dbReference type="OrthoDB" id="1894652at2759"/>
<feature type="chain" id="PRO_5019041877" description="ER membrane protein complex subunit 10" evidence="1">
    <location>
        <begin position="23"/>
        <end position="248"/>
    </location>
</feature>
<dbReference type="VEuPathDB" id="FungiDB:PV10_07343"/>
<dbReference type="AlphaFoldDB" id="A0A438NFC3"/>
<reference evidence="2 3" key="1">
    <citation type="submission" date="2017-03" db="EMBL/GenBank/DDBJ databases">
        <title>Genomes of endolithic fungi from Antarctica.</title>
        <authorList>
            <person name="Coleine C."/>
            <person name="Masonjones S."/>
            <person name="Stajich J.E."/>
        </authorList>
    </citation>
    <scope>NUCLEOTIDE SEQUENCE [LARGE SCALE GENOMIC DNA]</scope>
    <source>
        <strain evidence="2 3">CCFEE 6314</strain>
    </source>
</reference>
<dbReference type="Proteomes" id="UP000288859">
    <property type="component" value="Unassembled WGS sequence"/>
</dbReference>
<feature type="signal peptide" evidence="1">
    <location>
        <begin position="1"/>
        <end position="22"/>
    </location>
</feature>
<name>A0A438NFC3_EXOME</name>
<organism evidence="2 3">
    <name type="scientific">Exophiala mesophila</name>
    <name type="common">Black yeast-like fungus</name>
    <dbReference type="NCBI Taxonomy" id="212818"/>
    <lineage>
        <taxon>Eukaryota</taxon>
        <taxon>Fungi</taxon>
        <taxon>Dikarya</taxon>
        <taxon>Ascomycota</taxon>
        <taxon>Pezizomycotina</taxon>
        <taxon>Eurotiomycetes</taxon>
        <taxon>Chaetothyriomycetidae</taxon>
        <taxon>Chaetothyriales</taxon>
        <taxon>Herpotrichiellaceae</taxon>
        <taxon>Exophiala</taxon>
    </lineage>
</organism>
<evidence type="ECO:0000256" key="1">
    <source>
        <dbReference type="SAM" id="SignalP"/>
    </source>
</evidence>
<comment type="caution">
    <text evidence="2">The sequence shown here is derived from an EMBL/GenBank/DDBJ whole genome shotgun (WGS) entry which is preliminary data.</text>
</comment>
<gene>
    <name evidence="2" type="ORF">B0A52_01564</name>
</gene>
<accession>A0A438NFC3</accession>
<proteinExistence type="predicted"/>
<protein>
    <recommendedName>
        <fullName evidence="4">ER membrane protein complex subunit 10</fullName>
    </recommendedName>
</protein>
<keyword evidence="1" id="KW-0732">Signal</keyword>
<evidence type="ECO:0008006" key="4">
    <source>
        <dbReference type="Google" id="ProtNLM"/>
    </source>
</evidence>
<dbReference type="PANTHER" id="PTHR39219">
    <property type="entry name" value="ER MEMBRANE PROTEIN COMPLEX SUBUNIT 10"/>
    <property type="match status" value="1"/>
</dbReference>
<sequence>MPIPLARSLVLLLLTFLNFALAANEPPVHYQKSATLSYQFVTPTDSPVKPLVTISYDPTERKHSLFSWSPPVPASPQSATAEATSSKLVRILLPDGSSSVTTLDTFSEGLHQKIDLWLSPDDGSVFSASVSPLTPPPLTPEEERYQKKVARAKAKGKPIPARPPVPNSKKAREEAARQLALFEPIKVNLITAQARLAPTLATRAPPVVGADGREIVEDPQQEKSLLQKYWWVGLILVLLTMGGGGGEK</sequence>
<evidence type="ECO:0000313" key="2">
    <source>
        <dbReference type="EMBL" id="RVX74438.1"/>
    </source>
</evidence>